<keyword evidence="1" id="KW-0472">Membrane</keyword>
<dbReference type="InParanoid" id="B0G142"/>
<keyword evidence="3" id="KW-1185">Reference proteome</keyword>
<evidence type="ECO:0000313" key="3">
    <source>
        <dbReference type="Proteomes" id="UP000002195"/>
    </source>
</evidence>
<dbReference type="OMA" id="HFINIAC"/>
<organism evidence="2 3">
    <name type="scientific">Dictyostelium discoideum</name>
    <name type="common">Social amoeba</name>
    <dbReference type="NCBI Taxonomy" id="44689"/>
    <lineage>
        <taxon>Eukaryota</taxon>
        <taxon>Amoebozoa</taxon>
        <taxon>Evosea</taxon>
        <taxon>Eumycetozoa</taxon>
        <taxon>Dictyostelia</taxon>
        <taxon>Dictyosteliales</taxon>
        <taxon>Dictyosteliaceae</taxon>
        <taxon>Dictyostelium</taxon>
    </lineage>
</organism>
<dbReference type="KEGG" id="ddi:DDB_G0294621"/>
<evidence type="ECO:0000256" key="1">
    <source>
        <dbReference type="SAM" id="Phobius"/>
    </source>
</evidence>
<dbReference type="InterPro" id="IPR052945">
    <property type="entry name" value="Mitotic_Regulator"/>
</dbReference>
<sequence>MMETETIPEINFFKIELIRNSTLAILKKIFKNRWQKEFKSEWKSENGVSLKKILKSKKFEESIVTNIQNGNLNGWNLEILCLILLNFPNKRIDDKNNEIISTQNKLILNINEINNNFLKINENKNIEETFKIKENEYKKMKEILFQSILGLMEKEEGESFIRLIKDRIDVVPSKETIERCKIGGDSEEEADANKFVEMGEIEFEKFNFQRSIDCYNDALLYNGFNDIKRSLLLSRLSMINLRYYQQMMLDSEYSYIFYIKKQQLEDSKRDAVLACSLCPLQYQGYFRGAQILCFLGYLEVAISFLNAALAIDECNADVLEFKNQIQLKIDSRCWAVDKFTSERKRDFEKEAENFIEAHKYTEYYNGKDLQLDTYTKGIDEMSKLYHLPRQHFVNIACSRVAGTYSKKKNYEMAIKYLSHAAGGDFAICAYRLGSIYERGLGVEKDLNLALSLYYEASLKPLKFEIPNDIPDMREENKQLMERNEGVNMACVVLGHIFSKGIGAEIDMDQAIHYYERAVNQSNSPEALLSLAQISFYGMDGKEPNKKKAIELVKRGADLGDKDCQREYYHFSGTPPPNKLTGVGINASFKTFFILMFTFLIIFSIFCKFLIDYFNNKK</sequence>
<keyword evidence="1" id="KW-1133">Transmembrane helix</keyword>
<dbReference type="VEuPathDB" id="AmoebaDB:DDB_G0294621"/>
<gene>
    <name evidence="2" type="ORF">DDB_G0294621</name>
</gene>
<reference evidence="2 3" key="1">
    <citation type="journal article" date="2005" name="Nature">
        <title>The genome of the social amoeba Dictyostelium discoideum.</title>
        <authorList>
            <consortium name="The Dictyostelium discoideum Sequencing Consortium"/>
            <person name="Eichinger L."/>
            <person name="Pachebat J.A."/>
            <person name="Glockner G."/>
            <person name="Rajandream M.A."/>
            <person name="Sucgang R."/>
            <person name="Berriman M."/>
            <person name="Song J."/>
            <person name="Olsen R."/>
            <person name="Szafranski K."/>
            <person name="Xu Q."/>
            <person name="Tunggal B."/>
            <person name="Kummerfeld S."/>
            <person name="Madera M."/>
            <person name="Konfortov B.A."/>
            <person name="Rivero F."/>
            <person name="Bankier A.T."/>
            <person name="Lehmann R."/>
            <person name="Hamlin N."/>
            <person name="Davies R."/>
            <person name="Gaudet P."/>
            <person name="Fey P."/>
            <person name="Pilcher K."/>
            <person name="Chen G."/>
            <person name="Saunders D."/>
            <person name="Sodergren E."/>
            <person name="Davis P."/>
            <person name="Kerhornou A."/>
            <person name="Nie X."/>
            <person name="Hall N."/>
            <person name="Anjard C."/>
            <person name="Hemphill L."/>
            <person name="Bason N."/>
            <person name="Farbrother P."/>
            <person name="Desany B."/>
            <person name="Just E."/>
            <person name="Morio T."/>
            <person name="Rost R."/>
            <person name="Churcher C."/>
            <person name="Cooper J."/>
            <person name="Haydock S."/>
            <person name="van Driessche N."/>
            <person name="Cronin A."/>
            <person name="Goodhead I."/>
            <person name="Muzny D."/>
            <person name="Mourier T."/>
            <person name="Pain A."/>
            <person name="Lu M."/>
            <person name="Harper D."/>
            <person name="Lindsay R."/>
            <person name="Hauser H."/>
            <person name="James K."/>
            <person name="Quiles M."/>
            <person name="Madan Babu M."/>
            <person name="Saito T."/>
            <person name="Buchrieser C."/>
            <person name="Wardroper A."/>
            <person name="Felder M."/>
            <person name="Thangavelu M."/>
            <person name="Johnson D."/>
            <person name="Knights A."/>
            <person name="Loulseged H."/>
            <person name="Mungall K."/>
            <person name="Oliver K."/>
            <person name="Price C."/>
            <person name="Quail M.A."/>
            <person name="Urushihara H."/>
            <person name="Hernandez J."/>
            <person name="Rabbinowitsch E."/>
            <person name="Steffen D."/>
            <person name="Sanders M."/>
            <person name="Ma J."/>
            <person name="Kohara Y."/>
            <person name="Sharp S."/>
            <person name="Simmonds M."/>
            <person name="Spiegler S."/>
            <person name="Tivey A."/>
            <person name="Sugano S."/>
            <person name="White B."/>
            <person name="Walker D."/>
            <person name="Woodward J."/>
            <person name="Winckler T."/>
            <person name="Tanaka Y."/>
            <person name="Shaulsky G."/>
            <person name="Schleicher M."/>
            <person name="Weinstock G."/>
            <person name="Rosenthal A."/>
            <person name="Cox E.C."/>
            <person name="Chisholm R.L."/>
            <person name="Gibbs R."/>
            <person name="Loomis W.F."/>
            <person name="Platzer M."/>
            <person name="Kay R.R."/>
            <person name="Williams J."/>
            <person name="Dear P.H."/>
            <person name="Noegel A.A."/>
            <person name="Barrell B."/>
            <person name="Kuspa A."/>
        </authorList>
    </citation>
    <scope>NUCLEOTIDE SEQUENCE [LARGE SCALE GENOMIC DNA]</scope>
    <source>
        <strain evidence="2 3">AX4</strain>
    </source>
</reference>
<dbReference type="eggNOG" id="ENOG502RBTW">
    <property type="taxonomic scope" value="Eukaryota"/>
</dbReference>
<dbReference type="InterPro" id="IPR011990">
    <property type="entry name" value="TPR-like_helical_dom_sf"/>
</dbReference>
<dbReference type="dictyBase" id="DDB_G0294621"/>
<proteinExistence type="predicted"/>
<accession>B0G142</accession>
<comment type="caution">
    <text evidence="2">The sequence shown here is derived from an EMBL/GenBank/DDBJ whole genome shotgun (WGS) entry which is preliminary data.</text>
</comment>
<evidence type="ECO:0000313" key="2">
    <source>
        <dbReference type="EMBL" id="EDR41066.1"/>
    </source>
</evidence>
<dbReference type="PANTHER" id="PTHR43628">
    <property type="entry name" value="ACTIVATOR OF C KINASE PROTEIN 1-RELATED"/>
    <property type="match status" value="1"/>
</dbReference>
<dbReference type="AlphaFoldDB" id="B0G142"/>
<dbReference type="Pfam" id="PF08238">
    <property type="entry name" value="Sel1"/>
    <property type="match status" value="4"/>
</dbReference>
<dbReference type="InterPro" id="IPR006597">
    <property type="entry name" value="Sel1-like"/>
</dbReference>
<dbReference type="Proteomes" id="UP000002195">
    <property type="component" value="Unassembled WGS sequence"/>
</dbReference>
<feature type="transmembrane region" description="Helical" evidence="1">
    <location>
        <begin position="591"/>
        <end position="610"/>
    </location>
</feature>
<name>B0G142_DICDI</name>
<dbReference type="PaxDb" id="44689-DDB0234060"/>
<keyword evidence="1" id="KW-0812">Transmembrane</keyword>
<dbReference type="PANTHER" id="PTHR43628:SF1">
    <property type="entry name" value="CHITIN SYNTHASE REGULATORY FACTOR 2-RELATED"/>
    <property type="match status" value="1"/>
</dbReference>
<dbReference type="PhylomeDB" id="B0G142"/>
<dbReference type="RefSeq" id="XP_001733004.1">
    <property type="nucleotide sequence ID" value="XM_001732952.1"/>
</dbReference>
<dbReference type="EMBL" id="AAFI02000049">
    <property type="protein sequence ID" value="EDR41066.1"/>
    <property type="molecule type" value="Genomic_DNA"/>
</dbReference>
<dbReference type="GeneID" id="8623862"/>
<dbReference type="Gene3D" id="1.25.40.10">
    <property type="entry name" value="Tetratricopeptide repeat domain"/>
    <property type="match status" value="2"/>
</dbReference>
<dbReference type="SUPFAM" id="SSF81901">
    <property type="entry name" value="HCP-like"/>
    <property type="match status" value="1"/>
</dbReference>
<protein>
    <submittedName>
        <fullName evidence="2">Sel1-like repeat-containing protein</fullName>
    </submittedName>
</protein>
<dbReference type="SMR" id="B0G142"/>
<dbReference type="SMART" id="SM00671">
    <property type="entry name" value="SEL1"/>
    <property type="match status" value="4"/>
</dbReference>
<dbReference type="SUPFAM" id="SSF48452">
    <property type="entry name" value="TPR-like"/>
    <property type="match status" value="1"/>
</dbReference>
<dbReference type="HOGENOM" id="CLU_450892_0_0_1"/>